<protein>
    <submittedName>
        <fullName evidence="3">Amidase signature enzyme</fullName>
    </submittedName>
</protein>
<dbReference type="EMBL" id="KQ947434">
    <property type="protein sequence ID" value="KUJ08791.1"/>
    <property type="molecule type" value="Genomic_DNA"/>
</dbReference>
<evidence type="ECO:0000259" key="1">
    <source>
        <dbReference type="Pfam" id="PF01425"/>
    </source>
</evidence>
<proteinExistence type="predicted"/>
<keyword evidence="4" id="KW-1185">Reference proteome</keyword>
<sequence>MTLRVNDGFRILPQSGHTLCLGDRRYPVRSTPEASLLRDASFQAYNGPALATVFVHDEDKRIITEQWIKRQITDYQIADDVFHNAFLAGIIVVGDSELDAGAQAFLKGAGMQWLHVMASSTTGYKLQPGPYALLDDHLRNVYRAYRDTSGAFFCTLERSGDGRPFHEIYPAKQETAPCIQRLVDLGALLVAKTKLTSFATWEEPVESIDWPAPWNPRADGFLSAGGSSNGSGAAISTYDWLDIAIGSDTTGSVMRPALWNGCFAMRPSHGVLSTEGFFSCIKYQWQTPSAVWTDTEQQCDLALKFVHDMEFHLNLKHKQVSFKGKWELEPPIEAEGKSLDAYMLDATEDMWYDDYHAFDDFRERYYSKYQKPPYVSPPTHKAWESCKPITKSQRDEAVRRLGIFRTWFRKSIINAEYDNAMVVLPIENVYPRYRDEPHNFQRPPVGVHNVLLASLNGAPELVVPVGHVPYYSKITQREEQLPYVVGLMTLPVKGRILKKAQFLVGIVLLLARIDF</sequence>
<dbReference type="InParanoid" id="A0A132B8U2"/>
<dbReference type="Pfam" id="PF01425">
    <property type="entry name" value="Amidase"/>
    <property type="match status" value="1"/>
</dbReference>
<dbReference type="PANTHER" id="PTHR46310">
    <property type="entry name" value="AMIDASE 1"/>
    <property type="match status" value="1"/>
</dbReference>
<dbReference type="KEGG" id="psco:LY89DRAFT_676684"/>
<dbReference type="Pfam" id="PF26053">
    <property type="entry name" value="DUF8016"/>
    <property type="match status" value="1"/>
</dbReference>
<dbReference type="SUPFAM" id="SSF75304">
    <property type="entry name" value="Amidase signature (AS) enzymes"/>
    <property type="match status" value="1"/>
</dbReference>
<evidence type="ECO:0000259" key="2">
    <source>
        <dbReference type="Pfam" id="PF26053"/>
    </source>
</evidence>
<feature type="domain" description="Amidase" evidence="1">
    <location>
        <begin position="167"/>
        <end position="278"/>
    </location>
</feature>
<name>A0A132B8U2_MOLSC</name>
<feature type="domain" description="Scytalone dehydratase-like protein Arp1 N-terminal" evidence="2">
    <location>
        <begin position="48"/>
        <end position="133"/>
    </location>
</feature>
<dbReference type="AlphaFoldDB" id="A0A132B8U2"/>
<accession>A0A132B8U2</accession>
<dbReference type="GeneID" id="28823340"/>
<evidence type="ECO:0000313" key="4">
    <source>
        <dbReference type="Proteomes" id="UP000070700"/>
    </source>
</evidence>
<dbReference type="InterPro" id="IPR036928">
    <property type="entry name" value="AS_sf"/>
</dbReference>
<reference evidence="3 4" key="1">
    <citation type="submission" date="2015-10" db="EMBL/GenBank/DDBJ databases">
        <title>Full genome of DAOMC 229536 Phialocephala scopiformis, a fungal endophyte of spruce producing the potent anti-insectan compound rugulosin.</title>
        <authorList>
            <consortium name="DOE Joint Genome Institute"/>
            <person name="Walker A.K."/>
            <person name="Frasz S.L."/>
            <person name="Seifert K.A."/>
            <person name="Miller J.D."/>
            <person name="Mondo S.J."/>
            <person name="Labutti K."/>
            <person name="Lipzen A."/>
            <person name="Dockter R."/>
            <person name="Kennedy M."/>
            <person name="Grigoriev I.V."/>
            <person name="Spatafora J.W."/>
        </authorList>
    </citation>
    <scope>NUCLEOTIDE SEQUENCE [LARGE SCALE GENOMIC DNA]</scope>
    <source>
        <strain evidence="3 4">CBS 120377</strain>
    </source>
</reference>
<dbReference type="STRING" id="149040.A0A132B8U2"/>
<dbReference type="PANTHER" id="PTHR46310:SF7">
    <property type="entry name" value="AMIDASE 1"/>
    <property type="match status" value="1"/>
</dbReference>
<evidence type="ECO:0000313" key="3">
    <source>
        <dbReference type="EMBL" id="KUJ08791.1"/>
    </source>
</evidence>
<dbReference type="RefSeq" id="XP_018063146.1">
    <property type="nucleotide sequence ID" value="XM_018213614.1"/>
</dbReference>
<dbReference type="Proteomes" id="UP000070700">
    <property type="component" value="Unassembled WGS sequence"/>
</dbReference>
<dbReference type="InterPro" id="IPR058329">
    <property type="entry name" value="Arp1_N"/>
</dbReference>
<gene>
    <name evidence="3" type="ORF">LY89DRAFT_676684</name>
</gene>
<organism evidence="3 4">
    <name type="scientific">Mollisia scopiformis</name>
    <name type="common">Conifer needle endophyte fungus</name>
    <name type="synonym">Phialocephala scopiformis</name>
    <dbReference type="NCBI Taxonomy" id="149040"/>
    <lineage>
        <taxon>Eukaryota</taxon>
        <taxon>Fungi</taxon>
        <taxon>Dikarya</taxon>
        <taxon>Ascomycota</taxon>
        <taxon>Pezizomycotina</taxon>
        <taxon>Leotiomycetes</taxon>
        <taxon>Helotiales</taxon>
        <taxon>Mollisiaceae</taxon>
        <taxon>Mollisia</taxon>
    </lineage>
</organism>
<dbReference type="OrthoDB" id="5423360at2759"/>
<dbReference type="InterPro" id="IPR023631">
    <property type="entry name" value="Amidase_dom"/>
</dbReference>
<dbReference type="Gene3D" id="3.90.1300.10">
    <property type="entry name" value="Amidase signature (AS) domain"/>
    <property type="match status" value="1"/>
</dbReference>